<organism evidence="1 2">
    <name type="scientific">Rhodococcus sacchari</name>
    <dbReference type="NCBI Taxonomy" id="2962047"/>
    <lineage>
        <taxon>Bacteria</taxon>
        <taxon>Bacillati</taxon>
        <taxon>Actinomycetota</taxon>
        <taxon>Actinomycetes</taxon>
        <taxon>Mycobacteriales</taxon>
        <taxon>Nocardiaceae</taxon>
        <taxon>Rhodococcus</taxon>
    </lineage>
</organism>
<gene>
    <name evidence="1" type="ORF">OED52_06835</name>
</gene>
<evidence type="ECO:0000313" key="2">
    <source>
        <dbReference type="Proteomes" id="UP001156484"/>
    </source>
</evidence>
<keyword evidence="2" id="KW-1185">Reference proteome</keyword>
<name>A0ACD4DJP7_9NOCA</name>
<dbReference type="EMBL" id="CP107551">
    <property type="protein sequence ID" value="UYP20242.1"/>
    <property type="molecule type" value="Genomic_DNA"/>
</dbReference>
<accession>A0ACD4DJP7</accession>
<dbReference type="Proteomes" id="UP001156484">
    <property type="component" value="Chromosome"/>
</dbReference>
<reference evidence="1" key="1">
    <citation type="submission" date="2022-10" db="EMBL/GenBank/DDBJ databases">
        <title>Rhodococcus ferula Z13 complete genome.</title>
        <authorList>
            <person name="Long X."/>
            <person name="Zang M."/>
        </authorList>
    </citation>
    <scope>NUCLEOTIDE SEQUENCE</scope>
    <source>
        <strain evidence="1">Z13</strain>
    </source>
</reference>
<proteinExistence type="predicted"/>
<sequence length="246" mass="26483">MTTQETHHSGTRVCYDTNLSRWDDLIGGGGSWTVLRRSPDGSVLSALVRLAPGSTRTHRMRAGELPLIGYVLDGTITIRGAQRGRGTMVALRPRGDEELTVTSEAGATVVLIRRPDHGACPGLADHGETVLVATPEDMPVVESVVAGKKTGITRRVMWVDSALGGDIRELTVPPGFVGAGRGHHPCGEEILCLDGAIVADELHEMKQGWYLYNPAEYVHGGHEFSEHGATLLEWHDGAWDLVLDPA</sequence>
<protein>
    <submittedName>
        <fullName evidence="1">Uncharacterized protein</fullName>
    </submittedName>
</protein>
<evidence type="ECO:0000313" key="1">
    <source>
        <dbReference type="EMBL" id="UYP20242.1"/>
    </source>
</evidence>